<organism evidence="1">
    <name type="scientific">Lepeophtheirus salmonis</name>
    <name type="common">Salmon louse</name>
    <name type="synonym">Caligus salmonis</name>
    <dbReference type="NCBI Taxonomy" id="72036"/>
    <lineage>
        <taxon>Eukaryota</taxon>
        <taxon>Metazoa</taxon>
        <taxon>Ecdysozoa</taxon>
        <taxon>Arthropoda</taxon>
        <taxon>Crustacea</taxon>
        <taxon>Multicrustacea</taxon>
        <taxon>Hexanauplia</taxon>
        <taxon>Copepoda</taxon>
        <taxon>Siphonostomatoida</taxon>
        <taxon>Caligidae</taxon>
        <taxon>Lepeophtheirus</taxon>
    </lineage>
</organism>
<dbReference type="EMBL" id="HACA01027453">
    <property type="protein sequence ID" value="CDW44814.1"/>
    <property type="molecule type" value="Transcribed_RNA"/>
</dbReference>
<protein>
    <submittedName>
        <fullName evidence="1">Uncharacterized protein</fullName>
    </submittedName>
</protein>
<proteinExistence type="predicted"/>
<reference evidence="1" key="1">
    <citation type="submission" date="2014-05" db="EMBL/GenBank/DDBJ databases">
        <authorList>
            <person name="Chronopoulou M."/>
        </authorList>
    </citation>
    <scope>NUCLEOTIDE SEQUENCE</scope>
    <source>
        <tissue evidence="1">Whole organism</tissue>
    </source>
</reference>
<accession>A0A0K2V2T4</accession>
<sequence length="57" mass="6796">MPHLYYFITKIVSNVLNIVYINGLSTKYCKFTNNDNFIHTTYIYNTNEIRTTIINMI</sequence>
<name>A0A0K2V2T4_LEPSM</name>
<evidence type="ECO:0000313" key="1">
    <source>
        <dbReference type="EMBL" id="CDW44814.1"/>
    </source>
</evidence>
<dbReference type="AlphaFoldDB" id="A0A0K2V2T4"/>